<feature type="region of interest" description="Disordered" evidence="1">
    <location>
        <begin position="22"/>
        <end position="89"/>
    </location>
</feature>
<proteinExistence type="predicted"/>
<evidence type="ECO:0000313" key="2">
    <source>
        <dbReference type="EMBL" id="GIY92619.1"/>
    </source>
</evidence>
<dbReference type="EMBL" id="BPLR01000172">
    <property type="protein sequence ID" value="GIY92619.1"/>
    <property type="molecule type" value="Genomic_DNA"/>
</dbReference>
<comment type="caution">
    <text evidence="2">The sequence shown here is derived from an EMBL/GenBank/DDBJ whole genome shotgun (WGS) entry which is preliminary data.</text>
</comment>
<reference evidence="2 3" key="1">
    <citation type="submission" date="2021-06" db="EMBL/GenBank/DDBJ databases">
        <title>Caerostris extrusa draft genome.</title>
        <authorList>
            <person name="Kono N."/>
            <person name="Arakawa K."/>
        </authorList>
    </citation>
    <scope>NUCLEOTIDE SEQUENCE [LARGE SCALE GENOMIC DNA]</scope>
</reference>
<name>A0AAV4XDF2_CAEEX</name>
<dbReference type="AlphaFoldDB" id="A0AAV4XDF2"/>
<dbReference type="Proteomes" id="UP001054945">
    <property type="component" value="Unassembled WGS sequence"/>
</dbReference>
<keyword evidence="3" id="KW-1185">Reference proteome</keyword>
<sequence>MAIHGGGRQQLTLIGCLADSTQWADPSGAGSKNPSESQTKHSDGVLFRKKNNRQKAKSDIKNHNKHPWHYHPYSHARQKGESSPSHRSH</sequence>
<feature type="compositionally biased region" description="Basic residues" evidence="1">
    <location>
        <begin position="63"/>
        <end position="77"/>
    </location>
</feature>
<evidence type="ECO:0000256" key="1">
    <source>
        <dbReference type="SAM" id="MobiDB-lite"/>
    </source>
</evidence>
<gene>
    <name evidence="2" type="ORF">CEXT_723991</name>
</gene>
<accession>A0AAV4XDF2</accession>
<evidence type="ECO:0000313" key="3">
    <source>
        <dbReference type="Proteomes" id="UP001054945"/>
    </source>
</evidence>
<organism evidence="2 3">
    <name type="scientific">Caerostris extrusa</name>
    <name type="common">Bark spider</name>
    <name type="synonym">Caerostris bankana</name>
    <dbReference type="NCBI Taxonomy" id="172846"/>
    <lineage>
        <taxon>Eukaryota</taxon>
        <taxon>Metazoa</taxon>
        <taxon>Ecdysozoa</taxon>
        <taxon>Arthropoda</taxon>
        <taxon>Chelicerata</taxon>
        <taxon>Arachnida</taxon>
        <taxon>Araneae</taxon>
        <taxon>Araneomorphae</taxon>
        <taxon>Entelegynae</taxon>
        <taxon>Araneoidea</taxon>
        <taxon>Araneidae</taxon>
        <taxon>Caerostris</taxon>
    </lineage>
</organism>
<protein>
    <submittedName>
        <fullName evidence="2">Uncharacterized protein</fullName>
    </submittedName>
</protein>
<feature type="compositionally biased region" description="Polar residues" evidence="1">
    <location>
        <begin position="22"/>
        <end position="37"/>
    </location>
</feature>